<protein>
    <recommendedName>
        <fullName evidence="2">Cilia- and flagella-associated protein 126</fullName>
    </recommendedName>
</protein>
<proteinExistence type="inferred from homology"/>
<sequence length="174" mass="20234">MSRHYSGNQYNVAYDPKKLGNWEVAKFYCDKPFTRTGYSNFIANEKGYIIPGYPRAPKSVPTPCVSWDLPKKITREVANQLNGLAYLKDKQRTCRQPKRPSFLFAKDELNDEESVSSRRVDESPELSEDDAAKDFDEEEDEDYSICPIHHVKVWKNRQIQRKPSTNDGRFCICE</sequence>
<dbReference type="EMBL" id="OV121142">
    <property type="protein sequence ID" value="CAH0549451.1"/>
    <property type="molecule type" value="Genomic_DNA"/>
</dbReference>
<dbReference type="GO" id="GO:0036064">
    <property type="term" value="C:ciliary basal body"/>
    <property type="evidence" value="ECO:0007669"/>
    <property type="project" value="TreeGrafter"/>
</dbReference>
<dbReference type="CDD" id="cd23705">
    <property type="entry name" value="Flattop"/>
    <property type="match status" value="1"/>
</dbReference>
<evidence type="ECO:0000313" key="4">
    <source>
        <dbReference type="EMBL" id="CAH0549451.1"/>
    </source>
</evidence>
<feature type="compositionally biased region" description="Acidic residues" evidence="3">
    <location>
        <begin position="123"/>
        <end position="142"/>
    </location>
</feature>
<gene>
    <name evidence="4" type="ORF">MELIAE_LOCUS2586</name>
</gene>
<organism evidence="4 5">
    <name type="scientific">Brassicogethes aeneus</name>
    <name type="common">Rape pollen beetle</name>
    <name type="synonym">Meligethes aeneus</name>
    <dbReference type="NCBI Taxonomy" id="1431903"/>
    <lineage>
        <taxon>Eukaryota</taxon>
        <taxon>Metazoa</taxon>
        <taxon>Ecdysozoa</taxon>
        <taxon>Arthropoda</taxon>
        <taxon>Hexapoda</taxon>
        <taxon>Insecta</taxon>
        <taxon>Pterygota</taxon>
        <taxon>Neoptera</taxon>
        <taxon>Endopterygota</taxon>
        <taxon>Coleoptera</taxon>
        <taxon>Polyphaga</taxon>
        <taxon>Cucujiformia</taxon>
        <taxon>Nitidulidae</taxon>
        <taxon>Meligethinae</taxon>
        <taxon>Brassicogethes</taxon>
    </lineage>
</organism>
<accession>A0A9P0FD69</accession>
<evidence type="ECO:0000256" key="2">
    <source>
        <dbReference type="ARBA" id="ARBA00033306"/>
    </source>
</evidence>
<evidence type="ECO:0000256" key="3">
    <source>
        <dbReference type="SAM" id="MobiDB-lite"/>
    </source>
</evidence>
<dbReference type="PANTHER" id="PTHR34639:SF1">
    <property type="entry name" value="PROTEIN FLATTOP"/>
    <property type="match status" value="1"/>
</dbReference>
<evidence type="ECO:0000256" key="1">
    <source>
        <dbReference type="ARBA" id="ARBA00009887"/>
    </source>
</evidence>
<dbReference type="PANTHER" id="PTHR34639">
    <property type="entry name" value="PROTEIN FLATTOP"/>
    <property type="match status" value="1"/>
</dbReference>
<comment type="similarity">
    <text evidence="1">Belongs to the Flattop family.</text>
</comment>
<reference evidence="4" key="1">
    <citation type="submission" date="2021-12" db="EMBL/GenBank/DDBJ databases">
        <authorList>
            <person name="King R."/>
        </authorList>
    </citation>
    <scope>NUCLEOTIDE SEQUENCE</scope>
</reference>
<dbReference type="GO" id="GO:0044782">
    <property type="term" value="P:cilium organization"/>
    <property type="evidence" value="ECO:0007669"/>
    <property type="project" value="TreeGrafter"/>
</dbReference>
<dbReference type="Proteomes" id="UP001154078">
    <property type="component" value="Chromosome 11"/>
</dbReference>
<name>A0A9P0FD69_BRAAE</name>
<feature type="region of interest" description="Disordered" evidence="3">
    <location>
        <begin position="113"/>
        <end position="142"/>
    </location>
</feature>
<keyword evidence="5" id="KW-1185">Reference proteome</keyword>
<dbReference type="InterPro" id="IPR038797">
    <property type="entry name" value="Fltp"/>
</dbReference>
<dbReference type="OrthoDB" id="521617at2759"/>
<dbReference type="AlphaFoldDB" id="A0A9P0FD69"/>
<dbReference type="Pfam" id="PF22611">
    <property type="entry name" value="CFAP126"/>
    <property type="match status" value="1"/>
</dbReference>
<evidence type="ECO:0000313" key="5">
    <source>
        <dbReference type="Proteomes" id="UP001154078"/>
    </source>
</evidence>